<proteinExistence type="predicted"/>
<feature type="signal peptide" evidence="2">
    <location>
        <begin position="1"/>
        <end position="25"/>
    </location>
</feature>
<evidence type="ECO:0008006" key="5">
    <source>
        <dbReference type="Google" id="ProtNLM"/>
    </source>
</evidence>
<feature type="compositionally biased region" description="Low complexity" evidence="1">
    <location>
        <begin position="177"/>
        <end position="189"/>
    </location>
</feature>
<feature type="compositionally biased region" description="Gly residues" evidence="1">
    <location>
        <begin position="50"/>
        <end position="59"/>
    </location>
</feature>
<feature type="chain" id="PRO_5022743641" description="Cyclin-like F-box" evidence="2">
    <location>
        <begin position="26"/>
        <end position="429"/>
    </location>
</feature>
<sequence length="429" mass="44691">MPNSRGTAVSVLLLLVLLLAFIAEASPRGGGQGVSQNANDNQQVRKQSGANGGIQGGNNGVSNGKKQNGNNGKKQNGNIGKKQAGNNVGTQGGNGSGKQNQVGGIQKQAGGNQKQAGGNQNQAGGNQNQAGGNQKAAGSQNKVSEARDGSMILEGTFTVGQDKIRFKVSGPASNFKQSSSGNNRRQNSGADGSLGINVLLHGDGGDSFQDFPNQGVNANLMGVALLAPNKERKWGGLKKGNQQRSDGVRHSQAVADIVQKNLPEVVTFNQSDVFFTGVSGGALTLSGFFMPAHMGKFDNTGFMLNCGALEPQVDFTDESARALTNTRVHFQTSQEELSELKVEIPAAIKAYEQTARDLGLTDQQINTLQTADSTPQGKHCAFDSQSFTSGVDLMVSNFENVILPSGNGQVNGIGNVNKGVVGNENLGFF</sequence>
<keyword evidence="2" id="KW-0732">Signal</keyword>
<name>A0A5C6G976_METRR</name>
<feature type="compositionally biased region" description="Low complexity" evidence="1">
    <location>
        <begin position="60"/>
        <end position="87"/>
    </location>
</feature>
<feature type="region of interest" description="Disordered" evidence="1">
    <location>
        <begin position="45"/>
        <end position="149"/>
    </location>
</feature>
<evidence type="ECO:0000313" key="4">
    <source>
        <dbReference type="Proteomes" id="UP000317257"/>
    </source>
</evidence>
<reference evidence="4" key="1">
    <citation type="submission" date="2018-12" db="EMBL/GenBank/DDBJ databases">
        <title>The complete genome of Metarhizium rileyi, a key fungal pathogen of Lepidoptera.</title>
        <authorList>
            <person name="Binneck E."/>
            <person name="Lastra C.C.L."/>
            <person name="Sosa-Gomez D.R."/>
        </authorList>
    </citation>
    <scope>NUCLEOTIDE SEQUENCE [LARGE SCALE GENOMIC DNA]</scope>
    <source>
        <strain evidence="4">Cep018-CH2</strain>
    </source>
</reference>
<dbReference type="EMBL" id="SBHS01000023">
    <property type="protein sequence ID" value="TWU72881.1"/>
    <property type="molecule type" value="Genomic_DNA"/>
</dbReference>
<feature type="region of interest" description="Disordered" evidence="1">
    <location>
        <begin position="171"/>
        <end position="194"/>
    </location>
</feature>
<feature type="compositionally biased region" description="Low complexity" evidence="1">
    <location>
        <begin position="106"/>
        <end position="138"/>
    </location>
</feature>
<evidence type="ECO:0000256" key="1">
    <source>
        <dbReference type="SAM" id="MobiDB-lite"/>
    </source>
</evidence>
<gene>
    <name evidence="3" type="ORF">ED733_004055</name>
</gene>
<evidence type="ECO:0000256" key="2">
    <source>
        <dbReference type="SAM" id="SignalP"/>
    </source>
</evidence>
<dbReference type="AlphaFoldDB" id="A0A5C6G976"/>
<protein>
    <recommendedName>
        <fullName evidence="5">Cyclin-like F-box</fullName>
    </recommendedName>
</protein>
<comment type="caution">
    <text evidence="3">The sequence shown here is derived from an EMBL/GenBank/DDBJ whole genome shotgun (WGS) entry which is preliminary data.</text>
</comment>
<dbReference type="Proteomes" id="UP000317257">
    <property type="component" value="Unassembled WGS sequence"/>
</dbReference>
<accession>A0A5C6G976</accession>
<organism evidence="3 4">
    <name type="scientific">Metarhizium rileyi (strain RCEF 4871)</name>
    <name type="common">Nomuraea rileyi</name>
    <dbReference type="NCBI Taxonomy" id="1649241"/>
    <lineage>
        <taxon>Eukaryota</taxon>
        <taxon>Fungi</taxon>
        <taxon>Dikarya</taxon>
        <taxon>Ascomycota</taxon>
        <taxon>Pezizomycotina</taxon>
        <taxon>Sordariomycetes</taxon>
        <taxon>Hypocreomycetidae</taxon>
        <taxon>Hypocreales</taxon>
        <taxon>Clavicipitaceae</taxon>
        <taxon>Metarhizium</taxon>
    </lineage>
</organism>
<evidence type="ECO:0000313" key="3">
    <source>
        <dbReference type="EMBL" id="TWU72881.1"/>
    </source>
</evidence>